<evidence type="ECO:0000259" key="3">
    <source>
        <dbReference type="Pfam" id="PF07626"/>
    </source>
</evidence>
<accession>A0A5B9MGM9</accession>
<feature type="signal peptide" evidence="1">
    <location>
        <begin position="1"/>
        <end position="20"/>
    </location>
</feature>
<evidence type="ECO:0000313" key="9">
    <source>
        <dbReference type="Proteomes" id="UP000321353"/>
    </source>
</evidence>
<feature type="domain" description="DUF1588" evidence="4">
    <location>
        <begin position="653"/>
        <end position="750"/>
    </location>
</feature>
<evidence type="ECO:0000259" key="4">
    <source>
        <dbReference type="Pfam" id="PF07627"/>
    </source>
</evidence>
<protein>
    <submittedName>
        <fullName evidence="8">Planctomycete cytochrome C</fullName>
    </submittedName>
</protein>
<dbReference type="Pfam" id="PF07637">
    <property type="entry name" value="PSD5"/>
    <property type="match status" value="1"/>
</dbReference>
<feature type="domain" description="DUF1595" evidence="7">
    <location>
        <begin position="426"/>
        <end position="487"/>
    </location>
</feature>
<dbReference type="InterPro" id="IPR013042">
    <property type="entry name" value="DUF1592"/>
</dbReference>
<feature type="domain" description="DUF1592" evidence="5">
    <location>
        <begin position="503"/>
        <end position="634"/>
    </location>
</feature>
<feature type="domain" description="DUF1587" evidence="3">
    <location>
        <begin position="131"/>
        <end position="198"/>
    </location>
</feature>
<dbReference type="InterPro" id="IPR011429">
    <property type="entry name" value="Cyt_c_Planctomycete-type"/>
</dbReference>
<feature type="domain" description="DUF1585" evidence="2">
    <location>
        <begin position="772"/>
        <end position="845"/>
    </location>
</feature>
<dbReference type="InterPro" id="IPR011478">
    <property type="entry name" value="DUF1585"/>
</dbReference>
<feature type="domain" description="Cytochrome C Planctomycete-type" evidence="6">
    <location>
        <begin position="47"/>
        <end position="94"/>
    </location>
</feature>
<evidence type="ECO:0000259" key="6">
    <source>
        <dbReference type="Pfam" id="PF07635"/>
    </source>
</evidence>
<dbReference type="InterPro" id="IPR013036">
    <property type="entry name" value="DUF1587"/>
</dbReference>
<dbReference type="Proteomes" id="UP000321353">
    <property type="component" value="Chromosome"/>
</dbReference>
<evidence type="ECO:0000313" key="8">
    <source>
        <dbReference type="EMBL" id="QEG00329.1"/>
    </source>
</evidence>
<dbReference type="Pfam" id="PF07626">
    <property type="entry name" value="PSD3"/>
    <property type="match status" value="1"/>
</dbReference>
<sequence length="848" mass="94285" precursor="true">MIKSPSFRSLVLFCVISVIACCNTQSAEPHDAAAYRGSVTKLIQTYCVDCHGTDTQEAELRLDTLAADFSDSQTASKWIEVMDNLNLGEMPPEDQPQPPAALASAVADWIAGELKHAAMLSGSTGGRELMRRLNRREYANIVADLLAVEFLPGEGPLDLLPPDGTMNGFDTVSKALLLDPSLMEKYFDVAALVAQKAIVTGPPPVPTRRNRMEYEDSSGGIAYIKQSRETILTDQGIITMNQGMRSDDAMRHPWNDQLIPIRGRYRLRVRLGADPRDRDALYIRIKRSGDGDLYFGKVPGTLEQPEVIEIERAFDVAGGNEIGIEFVDAPGFGRVNYHFSDLRRRAEEATKNGNASLAGRLQAQLGAQGFPNQGRIEPDTRTTDHLPRILFDWIELEGPLYDQWPPKSTEIIFHRGLGQSEFGEAYAREIFARLLPRAFRRNVTETEIDRIVGVVLSEMEHGESFPDAVGSGIVAMLCSPAFLLVSEGVRAGAVDDQTDNAELNSNELAFRLSRFLWSTIPDAPLRESAATENLADPQVLLGQVRRMLADQKADALVDGFARQWLKADEFDRFAIDQRLYRDFYRSENAGLNEAINAEPIEFFREILRNEGSLLDFLDSDWTMANETLARYYGIPGVTGDAPVRVQFPQPSVRGGLSTMAAVHKWGSDGNRTKPVERGKYILDVLFNDPPKPPPPNVGEVEPNVDGELLTVRQRLDKHRTIAACANCHRTIDPYGLGLENFSVTGQWRTKQDGERPWWPDDAVIDASGTLPDGTQFTTIRQYRAALRSQSDRFLRGFAEKMFTYALGRIVEPSDRVTIDALVDRMKSNGHSLHSLVEGIVLSDAFLAK</sequence>
<organism evidence="8 9">
    <name type="scientific">Stieleria maiorica</name>
    <dbReference type="NCBI Taxonomy" id="2795974"/>
    <lineage>
        <taxon>Bacteria</taxon>
        <taxon>Pseudomonadati</taxon>
        <taxon>Planctomycetota</taxon>
        <taxon>Planctomycetia</taxon>
        <taxon>Pirellulales</taxon>
        <taxon>Pirellulaceae</taxon>
        <taxon>Stieleria</taxon>
    </lineage>
</organism>
<evidence type="ECO:0000259" key="7">
    <source>
        <dbReference type="Pfam" id="PF07637"/>
    </source>
</evidence>
<proteinExistence type="predicted"/>
<gene>
    <name evidence="8" type="ORF">Mal15_43990</name>
</gene>
<evidence type="ECO:0000256" key="1">
    <source>
        <dbReference type="SAM" id="SignalP"/>
    </source>
</evidence>
<evidence type="ECO:0000259" key="2">
    <source>
        <dbReference type="Pfam" id="PF07624"/>
    </source>
</evidence>
<keyword evidence="1" id="KW-0732">Signal</keyword>
<dbReference type="RefSeq" id="WP_167546955.1">
    <property type="nucleotide sequence ID" value="NZ_CP036264.1"/>
</dbReference>
<dbReference type="Pfam" id="PF07624">
    <property type="entry name" value="PSD2"/>
    <property type="match status" value="1"/>
</dbReference>
<evidence type="ECO:0000259" key="5">
    <source>
        <dbReference type="Pfam" id="PF07631"/>
    </source>
</evidence>
<name>A0A5B9MGM9_9BACT</name>
<dbReference type="Pfam" id="PF07635">
    <property type="entry name" value="PSCyt1"/>
    <property type="match status" value="1"/>
</dbReference>
<dbReference type="EMBL" id="CP036264">
    <property type="protein sequence ID" value="QEG00329.1"/>
    <property type="molecule type" value="Genomic_DNA"/>
</dbReference>
<dbReference type="PROSITE" id="PS51257">
    <property type="entry name" value="PROKAR_LIPOPROTEIN"/>
    <property type="match status" value="1"/>
</dbReference>
<dbReference type="KEGG" id="smam:Mal15_43990"/>
<feature type="chain" id="PRO_5022781200" evidence="1">
    <location>
        <begin position="21"/>
        <end position="848"/>
    </location>
</feature>
<dbReference type="Pfam" id="PF07627">
    <property type="entry name" value="PSCyt3"/>
    <property type="match status" value="1"/>
</dbReference>
<dbReference type="Pfam" id="PF07631">
    <property type="entry name" value="PSD4"/>
    <property type="match status" value="1"/>
</dbReference>
<keyword evidence="9" id="KW-1185">Reference proteome</keyword>
<dbReference type="AlphaFoldDB" id="A0A5B9MGM9"/>
<dbReference type="InterPro" id="IPR013039">
    <property type="entry name" value="DUF1588"/>
</dbReference>
<dbReference type="InterPro" id="IPR013043">
    <property type="entry name" value="DUF1595"/>
</dbReference>
<reference evidence="8 9" key="1">
    <citation type="submission" date="2019-02" db="EMBL/GenBank/DDBJ databases">
        <title>Planctomycetal bacteria perform biofilm scaping via a novel small molecule.</title>
        <authorList>
            <person name="Jeske O."/>
            <person name="Boedeker C."/>
            <person name="Wiegand S."/>
            <person name="Breitling P."/>
            <person name="Kallscheuer N."/>
            <person name="Jogler M."/>
            <person name="Rohde M."/>
            <person name="Petersen J."/>
            <person name="Medema M.H."/>
            <person name="Surup F."/>
            <person name="Jogler C."/>
        </authorList>
    </citation>
    <scope>NUCLEOTIDE SEQUENCE [LARGE SCALE GENOMIC DNA]</scope>
    <source>
        <strain evidence="8 9">Mal15</strain>
    </source>
</reference>